<keyword evidence="3" id="KW-1185">Reference proteome</keyword>
<feature type="region of interest" description="Disordered" evidence="1">
    <location>
        <begin position="129"/>
        <end position="176"/>
    </location>
</feature>
<sequence>MGAMITRDLSPSPLSPADGTPTDEDQLSSKDVYVSASGHSRDWWRTSGPTSSAVGPPSDSVHHNAALEPWQPAKGRGRTHKAGMVGSSGDKPACKKRMTEEMVEGNASLFLPIFDQYVIDTAAKVPEASLPAGSPPAQSTTAPLQAGHRPCNVTLDTYEPAPVNNEDIADNTWRRS</sequence>
<organism evidence="2 3">
    <name type="scientific">Penicillium nalgiovense</name>
    <dbReference type="NCBI Taxonomy" id="60175"/>
    <lineage>
        <taxon>Eukaryota</taxon>
        <taxon>Fungi</taxon>
        <taxon>Dikarya</taxon>
        <taxon>Ascomycota</taxon>
        <taxon>Pezizomycotina</taxon>
        <taxon>Eurotiomycetes</taxon>
        <taxon>Eurotiomycetidae</taxon>
        <taxon>Eurotiales</taxon>
        <taxon>Aspergillaceae</taxon>
        <taxon>Penicillium</taxon>
    </lineage>
</organism>
<name>A0A1V6YVD1_PENNA</name>
<feature type="region of interest" description="Disordered" evidence="1">
    <location>
        <begin position="1"/>
        <end position="94"/>
    </location>
</feature>
<evidence type="ECO:0000313" key="3">
    <source>
        <dbReference type="Proteomes" id="UP000191691"/>
    </source>
</evidence>
<evidence type="ECO:0000313" key="2">
    <source>
        <dbReference type="EMBL" id="OQE91373.1"/>
    </source>
</evidence>
<dbReference type="EMBL" id="MOOB01000009">
    <property type="protein sequence ID" value="OQE91373.1"/>
    <property type="molecule type" value="Genomic_DNA"/>
</dbReference>
<proteinExistence type="predicted"/>
<reference evidence="3" key="1">
    <citation type="journal article" date="2017" name="Nat. Microbiol.">
        <title>Global analysis of biosynthetic gene clusters reveals vast potential of secondary metabolite production in Penicillium species.</title>
        <authorList>
            <person name="Nielsen J.C."/>
            <person name="Grijseels S."/>
            <person name="Prigent S."/>
            <person name="Ji B."/>
            <person name="Dainat J."/>
            <person name="Nielsen K.F."/>
            <person name="Frisvad J.C."/>
            <person name="Workman M."/>
            <person name="Nielsen J."/>
        </authorList>
    </citation>
    <scope>NUCLEOTIDE SEQUENCE [LARGE SCALE GENOMIC DNA]</scope>
    <source>
        <strain evidence="3">IBT 13039</strain>
    </source>
</reference>
<dbReference type="AlphaFoldDB" id="A0A1V6YVD1"/>
<evidence type="ECO:0000256" key="1">
    <source>
        <dbReference type="SAM" id="MobiDB-lite"/>
    </source>
</evidence>
<dbReference type="Proteomes" id="UP000191691">
    <property type="component" value="Unassembled WGS sequence"/>
</dbReference>
<gene>
    <name evidence="2" type="ORF">PENNAL_c0009G03181</name>
</gene>
<accession>A0A1V6YVD1</accession>
<protein>
    <submittedName>
        <fullName evidence="2">Uncharacterized protein</fullName>
    </submittedName>
</protein>
<comment type="caution">
    <text evidence="2">The sequence shown here is derived from an EMBL/GenBank/DDBJ whole genome shotgun (WGS) entry which is preliminary data.</text>
</comment>